<dbReference type="PANTHER" id="PTHR43482:SF2">
    <property type="entry name" value="ZINC-BINDING DEHYDROGENASE FAMILY, PUTATIVE (AFU_ORTHOLOGUE AFUA_3G15030)-RELATED"/>
    <property type="match status" value="1"/>
</dbReference>
<keyword evidence="2" id="KW-0560">Oxidoreductase</keyword>
<dbReference type="Gene3D" id="3.90.180.10">
    <property type="entry name" value="Medium-chain alcohol dehydrogenases, catalytic domain"/>
    <property type="match status" value="2"/>
</dbReference>
<dbReference type="InterPro" id="IPR052585">
    <property type="entry name" value="Lipid_raft_assoc_Zn_ADH"/>
</dbReference>
<dbReference type="PANTHER" id="PTHR43482">
    <property type="entry name" value="PROTEIN AST1-RELATED"/>
    <property type="match status" value="1"/>
</dbReference>
<dbReference type="InterPro" id="IPR011032">
    <property type="entry name" value="GroES-like_sf"/>
</dbReference>
<accession>A0ABR3VH52</accession>
<dbReference type="CDD" id="cd08249">
    <property type="entry name" value="enoyl_reductase_like"/>
    <property type="match status" value="1"/>
</dbReference>
<reference evidence="5 6" key="1">
    <citation type="journal article" date="2024" name="Commun. Biol.">
        <title>Comparative genomic analysis of thermophilic fungi reveals convergent evolutionary adaptations and gene losses.</title>
        <authorList>
            <person name="Steindorff A.S."/>
            <person name="Aguilar-Pontes M.V."/>
            <person name="Robinson A.J."/>
            <person name="Andreopoulos B."/>
            <person name="LaButti K."/>
            <person name="Kuo A."/>
            <person name="Mondo S."/>
            <person name="Riley R."/>
            <person name="Otillar R."/>
            <person name="Haridas S."/>
            <person name="Lipzen A."/>
            <person name="Grimwood J."/>
            <person name="Schmutz J."/>
            <person name="Clum A."/>
            <person name="Reid I.D."/>
            <person name="Moisan M.C."/>
            <person name="Butler G."/>
            <person name="Nguyen T.T.M."/>
            <person name="Dewar K."/>
            <person name="Conant G."/>
            <person name="Drula E."/>
            <person name="Henrissat B."/>
            <person name="Hansel C."/>
            <person name="Singer S."/>
            <person name="Hutchinson M.I."/>
            <person name="de Vries R.P."/>
            <person name="Natvig D.O."/>
            <person name="Powell A.J."/>
            <person name="Tsang A."/>
            <person name="Grigoriev I.V."/>
        </authorList>
    </citation>
    <scope>NUCLEOTIDE SEQUENCE [LARGE SCALE GENOMIC DNA]</scope>
    <source>
        <strain evidence="5 6">CBS 620.91</strain>
    </source>
</reference>
<keyword evidence="6" id="KW-1185">Reference proteome</keyword>
<dbReference type="InterPro" id="IPR020843">
    <property type="entry name" value="ER"/>
</dbReference>
<dbReference type="Gene3D" id="3.40.50.720">
    <property type="entry name" value="NAD(P)-binding Rossmann-like Domain"/>
    <property type="match status" value="2"/>
</dbReference>
<dbReference type="InterPro" id="IPR047122">
    <property type="entry name" value="Trans-enoyl_RdTase-like"/>
</dbReference>
<protein>
    <recommendedName>
        <fullName evidence="4">Enoyl reductase (ER) domain-containing protein</fullName>
    </recommendedName>
</protein>
<organism evidence="5 6">
    <name type="scientific">Humicola insolens</name>
    <name type="common">Soft-rot fungus</name>
    <dbReference type="NCBI Taxonomy" id="85995"/>
    <lineage>
        <taxon>Eukaryota</taxon>
        <taxon>Fungi</taxon>
        <taxon>Dikarya</taxon>
        <taxon>Ascomycota</taxon>
        <taxon>Pezizomycotina</taxon>
        <taxon>Sordariomycetes</taxon>
        <taxon>Sordariomycetidae</taxon>
        <taxon>Sordariales</taxon>
        <taxon>Chaetomiaceae</taxon>
        <taxon>Mycothermus</taxon>
    </lineage>
</organism>
<sequence length="473" mass="51480">MGGTSVLRRVSFHRLYKSRSSSKADDTKTVEDRAVTLDQQQRPLQQIPAPDKQTVLLLHGARQPYELTEDYPVPALQNDSEALVKTQAIGLNPIDWKSPDFNFAIPELPYISGRELAGEVVVSPRRSSRLKVGDKVLAISTDYRDLRKAAYQQYAVSPDYNIVRLPPSLSVEEGSTLGVAFVAAALGLGVCLGLDFSTILAGPDLYTLVRQLPPESLAADIRQECLDNLRSHDRAQPNDWIAIWGGSSTSANLTIQLARLAGLKTISIVDAAKHGARLSNHHAIRPDLLVDSHDPKRAIEIIRRNAGGRLRFAVDTRGRDSAVSLMHALDPNYKTDDPATPASAATVLEKWKASDEDKKSEARTSPPSPPATPHTESLSDLSPPSAHLVGLTGLPKQAPPDGVVFHTVPIKLFHEIPAVGQALVEWLETLLEQGLVTPPDIIDVEKGFSSINKGLDRMRRGEISGGKLVVRVD</sequence>
<dbReference type="SMART" id="SM00829">
    <property type="entry name" value="PKS_ER"/>
    <property type="match status" value="1"/>
</dbReference>
<dbReference type="SUPFAM" id="SSF50129">
    <property type="entry name" value="GroES-like"/>
    <property type="match status" value="1"/>
</dbReference>
<dbReference type="Proteomes" id="UP001583172">
    <property type="component" value="Unassembled WGS sequence"/>
</dbReference>
<evidence type="ECO:0000256" key="2">
    <source>
        <dbReference type="ARBA" id="ARBA00023002"/>
    </source>
</evidence>
<evidence type="ECO:0000313" key="6">
    <source>
        <dbReference type="Proteomes" id="UP001583172"/>
    </source>
</evidence>
<evidence type="ECO:0000256" key="1">
    <source>
        <dbReference type="ARBA" id="ARBA00008072"/>
    </source>
</evidence>
<gene>
    <name evidence="5" type="ORF">VTJ49DRAFT_7362</name>
</gene>
<dbReference type="InterPro" id="IPR013154">
    <property type="entry name" value="ADH-like_N"/>
</dbReference>
<dbReference type="Pfam" id="PF08240">
    <property type="entry name" value="ADH_N"/>
    <property type="match status" value="1"/>
</dbReference>
<dbReference type="SUPFAM" id="SSF51735">
    <property type="entry name" value="NAD(P)-binding Rossmann-fold domains"/>
    <property type="match status" value="1"/>
</dbReference>
<evidence type="ECO:0000256" key="3">
    <source>
        <dbReference type="SAM" id="MobiDB-lite"/>
    </source>
</evidence>
<evidence type="ECO:0000313" key="5">
    <source>
        <dbReference type="EMBL" id="KAL1841137.1"/>
    </source>
</evidence>
<feature type="domain" description="Enoyl reductase (ER)" evidence="4">
    <location>
        <begin position="60"/>
        <end position="470"/>
    </location>
</feature>
<feature type="compositionally biased region" description="Basic and acidic residues" evidence="3">
    <location>
        <begin position="350"/>
        <end position="362"/>
    </location>
</feature>
<feature type="region of interest" description="Disordered" evidence="3">
    <location>
        <begin position="350"/>
        <end position="393"/>
    </location>
</feature>
<evidence type="ECO:0000259" key="4">
    <source>
        <dbReference type="SMART" id="SM00829"/>
    </source>
</evidence>
<dbReference type="InterPro" id="IPR036291">
    <property type="entry name" value="NAD(P)-bd_dom_sf"/>
</dbReference>
<comment type="caution">
    <text evidence="5">The sequence shown here is derived from an EMBL/GenBank/DDBJ whole genome shotgun (WGS) entry which is preliminary data.</text>
</comment>
<proteinExistence type="inferred from homology"/>
<comment type="similarity">
    <text evidence="1">Belongs to the zinc-containing alcohol dehydrogenase family.</text>
</comment>
<dbReference type="EMBL" id="JAZGSY010000085">
    <property type="protein sequence ID" value="KAL1841137.1"/>
    <property type="molecule type" value="Genomic_DNA"/>
</dbReference>
<name>A0ABR3VH52_HUMIN</name>